<dbReference type="GO" id="GO:0008270">
    <property type="term" value="F:zinc ion binding"/>
    <property type="evidence" value="ECO:0007669"/>
    <property type="project" value="TreeGrafter"/>
</dbReference>
<evidence type="ECO:0000256" key="2">
    <source>
        <dbReference type="ARBA" id="ARBA00008085"/>
    </source>
</evidence>
<reference evidence="8 9" key="1">
    <citation type="submission" date="2022-01" db="EMBL/GenBank/DDBJ databases">
        <authorList>
            <person name="Xiong W."/>
            <person name="Schranz E."/>
        </authorList>
    </citation>
    <scope>NUCLEOTIDE SEQUENCE [LARGE SCALE GENOMIC DNA]</scope>
</reference>
<feature type="domain" description="GTP cyclohydrolase I" evidence="7">
    <location>
        <begin position="767"/>
        <end position="948"/>
    </location>
</feature>
<comment type="pathway">
    <text evidence="1">Cofactor biosynthesis; 7,8-dihydroneopterin triphosphate biosynthesis; 7,8-dihydroneopterin triphosphate from GTP: step 1/1.</text>
</comment>
<keyword evidence="9" id="KW-1185">Reference proteome</keyword>
<evidence type="ECO:0000256" key="6">
    <source>
        <dbReference type="ARBA" id="ARBA00030854"/>
    </source>
</evidence>
<dbReference type="GO" id="GO:0005737">
    <property type="term" value="C:cytoplasm"/>
    <property type="evidence" value="ECO:0007669"/>
    <property type="project" value="TreeGrafter"/>
</dbReference>
<dbReference type="InterPro" id="IPR020602">
    <property type="entry name" value="GTP_CycHdrlase_I_dom"/>
</dbReference>
<comment type="caution">
    <text evidence="8">The sequence shown here is derived from an EMBL/GenBank/DDBJ whole genome shotgun (WGS) entry which is preliminary data.</text>
</comment>
<dbReference type="SUPFAM" id="SSF55620">
    <property type="entry name" value="Tetrahydrobiopterin biosynthesis enzymes-like"/>
    <property type="match status" value="2"/>
</dbReference>
<accession>A0AAU9PAU1</accession>
<name>A0AAU9PAU1_9ASTR</name>
<dbReference type="Gene3D" id="3.40.50.300">
    <property type="entry name" value="P-loop containing nucleotide triphosphate hydrolases"/>
    <property type="match status" value="1"/>
</dbReference>
<dbReference type="GO" id="GO:0006729">
    <property type="term" value="P:tetrahydrobiopterin biosynthetic process"/>
    <property type="evidence" value="ECO:0007669"/>
    <property type="project" value="TreeGrafter"/>
</dbReference>
<keyword evidence="5" id="KW-0378">Hydrolase</keyword>
<comment type="similarity">
    <text evidence="2">Belongs to the GTP cyclohydrolase I family.</text>
</comment>
<evidence type="ECO:0000256" key="1">
    <source>
        <dbReference type="ARBA" id="ARBA00005080"/>
    </source>
</evidence>
<dbReference type="InterPro" id="IPR001474">
    <property type="entry name" value="GTP_CycHdrlase_I"/>
</dbReference>
<gene>
    <name evidence="8" type="ORF">LVIROSA_LOCUS32789</name>
</gene>
<dbReference type="EC" id="3.5.4.16" evidence="3"/>
<dbReference type="Gene3D" id="1.10.286.10">
    <property type="match status" value="2"/>
</dbReference>
<dbReference type="InterPro" id="IPR043133">
    <property type="entry name" value="GTP-CH-I_C/QueF"/>
</dbReference>
<dbReference type="InterPro" id="IPR027417">
    <property type="entry name" value="P-loop_NTPase"/>
</dbReference>
<dbReference type="GO" id="GO:0046654">
    <property type="term" value="P:tetrahydrofolate biosynthetic process"/>
    <property type="evidence" value="ECO:0007669"/>
    <property type="project" value="InterPro"/>
</dbReference>
<dbReference type="Pfam" id="PF01227">
    <property type="entry name" value="GTP_cyclohydroI"/>
    <property type="match status" value="2"/>
</dbReference>
<dbReference type="Gene3D" id="3.30.1130.10">
    <property type="match status" value="2"/>
</dbReference>
<protein>
    <recommendedName>
        <fullName evidence="4">GTP cyclohydrolase 1</fullName>
        <ecNumber evidence="3">3.5.4.16</ecNumber>
    </recommendedName>
    <alternativeName>
        <fullName evidence="6">GTP cyclohydrolase I</fullName>
    </alternativeName>
</protein>
<evidence type="ECO:0000256" key="3">
    <source>
        <dbReference type="ARBA" id="ARBA00012715"/>
    </source>
</evidence>
<dbReference type="GO" id="GO:0003934">
    <property type="term" value="F:GTP cyclohydrolase I activity"/>
    <property type="evidence" value="ECO:0007669"/>
    <property type="project" value="UniProtKB-EC"/>
</dbReference>
<dbReference type="FunFam" id="3.30.1130.10:FF:000007">
    <property type="entry name" value="GTP cyclohydrolase 1"/>
    <property type="match status" value="1"/>
</dbReference>
<dbReference type="AlphaFoldDB" id="A0AAU9PAU1"/>
<dbReference type="PANTHER" id="PTHR11109:SF7">
    <property type="entry name" value="GTP CYCLOHYDROLASE 1"/>
    <property type="match status" value="1"/>
</dbReference>
<evidence type="ECO:0000256" key="4">
    <source>
        <dbReference type="ARBA" id="ARBA00017272"/>
    </source>
</evidence>
<evidence type="ECO:0000313" key="8">
    <source>
        <dbReference type="EMBL" id="CAH1447153.1"/>
    </source>
</evidence>
<evidence type="ECO:0000259" key="7">
    <source>
        <dbReference type="Pfam" id="PF01227"/>
    </source>
</evidence>
<organism evidence="8 9">
    <name type="scientific">Lactuca virosa</name>
    <dbReference type="NCBI Taxonomy" id="75947"/>
    <lineage>
        <taxon>Eukaryota</taxon>
        <taxon>Viridiplantae</taxon>
        <taxon>Streptophyta</taxon>
        <taxon>Embryophyta</taxon>
        <taxon>Tracheophyta</taxon>
        <taxon>Spermatophyta</taxon>
        <taxon>Magnoliopsida</taxon>
        <taxon>eudicotyledons</taxon>
        <taxon>Gunneridae</taxon>
        <taxon>Pentapetalae</taxon>
        <taxon>asterids</taxon>
        <taxon>campanulids</taxon>
        <taxon>Asterales</taxon>
        <taxon>Asteraceae</taxon>
        <taxon>Cichorioideae</taxon>
        <taxon>Cichorieae</taxon>
        <taxon>Lactucinae</taxon>
        <taxon>Lactuca</taxon>
    </lineage>
</organism>
<dbReference type="Proteomes" id="UP001157418">
    <property type="component" value="Unassembled WGS sequence"/>
</dbReference>
<proteinExistence type="inferred from homology"/>
<dbReference type="InterPro" id="IPR043134">
    <property type="entry name" value="GTP-CH-I_N"/>
</dbReference>
<dbReference type="EMBL" id="CAKMRJ010005523">
    <property type="protein sequence ID" value="CAH1447153.1"/>
    <property type="molecule type" value="Genomic_DNA"/>
</dbReference>
<evidence type="ECO:0000313" key="9">
    <source>
        <dbReference type="Proteomes" id="UP001157418"/>
    </source>
</evidence>
<evidence type="ECO:0000256" key="5">
    <source>
        <dbReference type="ARBA" id="ARBA00022801"/>
    </source>
</evidence>
<feature type="domain" description="GTP cyclohydrolase I" evidence="7">
    <location>
        <begin position="535"/>
        <end position="687"/>
    </location>
</feature>
<sequence>MGGDTISLPDSSIDDEDLSSINQQFLDRLSVIPTSRPGGLKAKTTDENESVFTESDVTSFRDSYNTLKSKENETRTHSVYAQVLKNYNELKHRALNIEVAKSKILSYTPGSWVENVGGMTMSDYNLPKTTTLLLIGPKGSGKSSLINRISRVFEDDKFAPERAQVTYNSSIGNGTSFLHEYMIPRNSTSFCLYDTRSFSNDLSENLEMIKHWMTKGVSHNELVKSPTSNAKMKDKFVSYERRKVNFVIFVVNGLSILKCLDSNGADTQYTEMVSKVFSSPFLSFKDHKPAIAITHGDLLTLSERARVCVYLGELLGVHPIKQTFDISDNNEVTTELTIVDLLRYALEHADRNLPFKSQPRINKGCRIQIWACSVLILALGVFYFTVHLHGFHSEKVQEESVHKPDLEMKKVNTESVLKPNLEIKEVCRGRKSKSESRKERKKGRICHLSTKNQTWIINNLDKAHTYLISPLLPWYPGSPRPPLIRFLNQIVLAVFWVCSMGALDDCHYDLGLENGINLGGCVELDFEQDPQTVAIEDAVKVLLEGLGEDINREGIRKTPLRVAKALREGTRGYNQKVKDVIQGALFPEVGVENGVGQAGGAGGLVLVRDLDLFSYCESCLLPFQVKCHVGYIPSGQRVVGLSKLSRVADIFAKRLQDPQRLADEICLALQHWIKPTGAAVILHCSHIHFPSFAPGCLDSDHSKWVKVVVGSGSGSFEKDDSAMWVDFLGLLRHKDINIETIHSRTKASCWCPSRSFKIGPSKSGMVAAVGSIIQSLGQDPCRKELMGTPNRFVKWLMSFKDSNLEMELSEFNGIPLRTIGRVNYKEHIKSELNLSLWSLCEHHLLPFYGLVHIGYMSDEEVNPKGKSLLQSIVHFYGFKLQVQERLTRQIAETVAPLLGGDLMVVVEANHTCMISRGIEKFGSNTATIAVLGRFSNDPAARSKFLQSIPSYSL</sequence>
<dbReference type="GO" id="GO:0005525">
    <property type="term" value="F:GTP binding"/>
    <property type="evidence" value="ECO:0007669"/>
    <property type="project" value="TreeGrafter"/>
</dbReference>
<dbReference type="SUPFAM" id="SSF52540">
    <property type="entry name" value="P-loop containing nucleoside triphosphate hydrolases"/>
    <property type="match status" value="1"/>
</dbReference>
<dbReference type="PANTHER" id="PTHR11109">
    <property type="entry name" value="GTP CYCLOHYDROLASE I"/>
    <property type="match status" value="1"/>
</dbReference>